<dbReference type="InterPro" id="IPR013564">
    <property type="entry name" value="MurT_C"/>
</dbReference>
<dbReference type="AlphaFoldDB" id="A0AAE3GAY3"/>
<dbReference type="GO" id="GO:0140282">
    <property type="term" value="F:carbon-nitrogen ligase activity on lipid II"/>
    <property type="evidence" value="ECO:0007669"/>
    <property type="project" value="UniProtKB-UniRule"/>
</dbReference>
<dbReference type="GO" id="GO:0005524">
    <property type="term" value="F:ATP binding"/>
    <property type="evidence" value="ECO:0007669"/>
    <property type="project" value="UniProtKB-UniRule"/>
</dbReference>
<comment type="caution">
    <text evidence="5">The sequence shown here is derived from an EMBL/GenBank/DDBJ whole genome shotgun (WGS) entry which is preliminary data.</text>
</comment>
<comment type="catalytic activity">
    <reaction evidence="1">
        <text>beta-D-GlcNAc-(1-&gt;4)-Mur2Ac(oyl-L-Ala-gamma-D-Glu-L-Lys-D-Ala-D-Ala)-di-trans,octa-cis-undecaprenyl diphosphate + ATP = beta-D-GlcNAc-(1-&gt;4)-Mur2Ac(oyl-L-Ala-gamma-D-O-P-Glu-L-Lys-D-Ala-D-Ala)-di-trans,octa-cis-undecaprenyl diphosphate + ADP</text>
        <dbReference type="Rhea" id="RHEA:59488"/>
        <dbReference type="ChEBI" id="CHEBI:30616"/>
        <dbReference type="ChEBI" id="CHEBI:60033"/>
        <dbReference type="ChEBI" id="CHEBI:143132"/>
        <dbReference type="ChEBI" id="CHEBI:456216"/>
    </reaction>
</comment>
<dbReference type="GO" id="GO:0071555">
    <property type="term" value="P:cell wall organization"/>
    <property type="evidence" value="ECO:0007669"/>
    <property type="project" value="UniProtKB-KW"/>
</dbReference>
<dbReference type="InterPro" id="IPR013221">
    <property type="entry name" value="Mur_ligase_cen"/>
</dbReference>
<keyword evidence="1" id="KW-0862">Zinc</keyword>
<feature type="binding site" evidence="1">
    <location>
        <position position="267"/>
    </location>
    <ligand>
        <name>Zn(2+)</name>
        <dbReference type="ChEBI" id="CHEBI:29105"/>
    </ligand>
</feature>
<dbReference type="PANTHER" id="PTHR23135">
    <property type="entry name" value="MUR LIGASE FAMILY MEMBER"/>
    <property type="match status" value="1"/>
</dbReference>
<comment type="pathway">
    <text evidence="1">Cell wall biogenesis; peptidoglycan biosynthesis.</text>
</comment>
<keyword evidence="1" id="KW-0436">Ligase</keyword>
<feature type="compositionally biased region" description="Polar residues" evidence="2">
    <location>
        <begin position="17"/>
        <end position="30"/>
    </location>
</feature>
<dbReference type="Pfam" id="PF08353">
    <property type="entry name" value="MurT_C"/>
    <property type="match status" value="1"/>
</dbReference>
<feature type="active site" evidence="1">
    <location>
        <position position="390"/>
    </location>
</feature>
<keyword evidence="6" id="KW-1185">Reference proteome</keyword>
<comment type="catalytic activity">
    <reaction evidence="1">
        <text>beta-D-GlcNAc-(1-&gt;4)-Mur2Ac(oyl-L-Ala-gamma-D-Glu-L-Lys-D-Ala-D-Ala)-di-trans,octa-cis-undecaprenyl diphosphate + L-glutamine + ATP + H2O = beta-D-GlcNAc-(1-&gt;4)-Mur2Ac(oyl-L-Ala-D-isoglutaminyl-L-Lys-D-Ala-D-Ala)-di-trans,octa-cis-undecaprenyl diphosphate + L-glutamate + ADP + phosphate + H(+)</text>
        <dbReference type="Rhea" id="RHEA:57928"/>
        <dbReference type="ChEBI" id="CHEBI:15377"/>
        <dbReference type="ChEBI" id="CHEBI:15378"/>
        <dbReference type="ChEBI" id="CHEBI:29985"/>
        <dbReference type="ChEBI" id="CHEBI:30616"/>
        <dbReference type="ChEBI" id="CHEBI:43474"/>
        <dbReference type="ChEBI" id="CHEBI:58359"/>
        <dbReference type="ChEBI" id="CHEBI:60033"/>
        <dbReference type="ChEBI" id="CHEBI:62233"/>
        <dbReference type="ChEBI" id="CHEBI:456216"/>
        <dbReference type="EC" id="6.3.5.13"/>
    </reaction>
</comment>
<keyword evidence="1" id="KW-0961">Cell wall biogenesis/degradation</keyword>
<keyword evidence="1" id="KW-0479">Metal-binding</keyword>
<dbReference type="HAMAP" id="MF_02214">
    <property type="entry name" value="Lipid_II_synth_MurT"/>
    <property type="match status" value="1"/>
</dbReference>
<dbReference type="GO" id="GO:0016881">
    <property type="term" value="F:acid-amino acid ligase activity"/>
    <property type="evidence" value="ECO:0007669"/>
    <property type="project" value="InterPro"/>
</dbReference>
<dbReference type="InterPro" id="IPR043703">
    <property type="entry name" value="Lipid_II_synth_MurT"/>
</dbReference>
<name>A0AAE3GAY3_9PSEU</name>
<reference evidence="5" key="1">
    <citation type="submission" date="2022-06" db="EMBL/GenBank/DDBJ databases">
        <title>Genomic Encyclopedia of Archaeal and Bacterial Type Strains, Phase II (KMG-II): from individual species to whole genera.</title>
        <authorList>
            <person name="Goeker M."/>
        </authorList>
    </citation>
    <scope>NUCLEOTIDE SEQUENCE</scope>
    <source>
        <strain evidence="5">DSM 43935</strain>
    </source>
</reference>
<evidence type="ECO:0000256" key="2">
    <source>
        <dbReference type="SAM" id="MobiDB-lite"/>
    </source>
</evidence>
<feature type="region of interest" description="Disordered" evidence="2">
    <location>
        <begin position="1"/>
        <end position="45"/>
    </location>
</feature>
<dbReference type="Pfam" id="PF08245">
    <property type="entry name" value="Mur_ligase_M"/>
    <property type="match status" value="1"/>
</dbReference>
<dbReference type="Gene3D" id="3.40.1190.10">
    <property type="entry name" value="Mur-like, catalytic domain"/>
    <property type="match status" value="1"/>
</dbReference>
<evidence type="ECO:0000313" key="6">
    <source>
        <dbReference type="Proteomes" id="UP001206128"/>
    </source>
</evidence>
<evidence type="ECO:0000313" key="5">
    <source>
        <dbReference type="EMBL" id="MCP2164942.1"/>
    </source>
</evidence>
<keyword evidence="1" id="KW-0133">Cell shape</keyword>
<dbReference type="SUPFAM" id="SSF53623">
    <property type="entry name" value="MurD-like peptide ligases, catalytic domain"/>
    <property type="match status" value="1"/>
</dbReference>
<evidence type="ECO:0000259" key="3">
    <source>
        <dbReference type="Pfam" id="PF08245"/>
    </source>
</evidence>
<comment type="function">
    <text evidence="1">The lipid II isoglutaminyl synthase complex catalyzes the formation of alpha-D-isoglutamine in the cell wall lipid II stem peptide. The MurT subunit catalyzes the ATP-dependent amidation of D-glutamate residue of lipid II, converting it to an isoglutamine residue.</text>
</comment>
<dbReference type="Proteomes" id="UP001206128">
    <property type="component" value="Unassembled WGS sequence"/>
</dbReference>
<feature type="domain" description="Mur ligase central" evidence="3">
    <location>
        <begin position="111"/>
        <end position="230"/>
    </location>
</feature>
<comment type="subunit">
    <text evidence="1">Forms a heterodimer with GatD.</text>
</comment>
<gene>
    <name evidence="1" type="primary">murT</name>
    <name evidence="5" type="ORF">LX83_001791</name>
</gene>
<evidence type="ECO:0000256" key="1">
    <source>
        <dbReference type="HAMAP-Rule" id="MF_02214"/>
    </source>
</evidence>
<dbReference type="PANTHER" id="PTHR23135:SF7">
    <property type="entry name" value="LIPID II ISOGLUTAMINYL SYNTHASE (GLUTAMINE-HYDROLYZING) SUBUNIT MURT"/>
    <property type="match status" value="1"/>
</dbReference>
<comment type="similarity">
    <text evidence="1">Belongs to the MurCDEF family. MurT subfamily.</text>
</comment>
<dbReference type="GO" id="GO:0009252">
    <property type="term" value="P:peptidoglycan biosynthetic process"/>
    <property type="evidence" value="ECO:0007669"/>
    <property type="project" value="UniProtKB-UniRule"/>
</dbReference>
<keyword evidence="1" id="KW-0067">ATP-binding</keyword>
<evidence type="ECO:0000259" key="4">
    <source>
        <dbReference type="Pfam" id="PF08353"/>
    </source>
</evidence>
<accession>A0AAE3GAY3</accession>
<keyword evidence="1" id="KW-0573">Peptidoglycan synthesis</keyword>
<feature type="binding site" evidence="1">
    <location>
        <position position="251"/>
    </location>
    <ligand>
        <name>Zn(2+)</name>
        <dbReference type="ChEBI" id="CHEBI:29105"/>
    </ligand>
</feature>
<feature type="binding site" evidence="1">
    <location>
        <position position="269"/>
    </location>
    <ligand>
        <name>Zn(2+)</name>
        <dbReference type="ChEBI" id="CHEBI:29105"/>
    </ligand>
</feature>
<comment type="catalytic activity">
    <reaction evidence="1">
        <text>beta-D-GlcNAc-(1-&gt;4)-Mur2Ac(oyl-L-Ala-gamma-D-O-P-Glu-L-Lys-D-Ala-D-Ala)-di-trans,octa-cis-undecaprenyl diphosphate + NH4(+) = beta-D-GlcNAc-(1-&gt;4)-Mur2Ac(oyl-L-Ala-D-isoglutaminyl-L-Lys-D-Ala-D-Ala)-di-trans,octa-cis-undecaprenyl diphosphate + phosphate + H(+)</text>
        <dbReference type="Rhea" id="RHEA:57932"/>
        <dbReference type="ChEBI" id="CHEBI:15378"/>
        <dbReference type="ChEBI" id="CHEBI:28938"/>
        <dbReference type="ChEBI" id="CHEBI:43474"/>
        <dbReference type="ChEBI" id="CHEBI:62233"/>
        <dbReference type="ChEBI" id="CHEBI:143132"/>
    </reaction>
</comment>
<protein>
    <recommendedName>
        <fullName evidence="1">Lipid II isoglutaminyl synthase (glutamine-hydrolyzing) subunit MurT</fullName>
        <ecNumber evidence="1">6.3.5.13</ecNumber>
    </recommendedName>
</protein>
<dbReference type="GO" id="GO:0008270">
    <property type="term" value="F:zinc ion binding"/>
    <property type="evidence" value="ECO:0007669"/>
    <property type="project" value="UniProtKB-UniRule"/>
</dbReference>
<keyword evidence="1" id="KW-0547">Nucleotide-binding</keyword>
<proteinExistence type="inferred from homology"/>
<feature type="binding site" evidence="1">
    <location>
        <position position="254"/>
    </location>
    <ligand>
        <name>Zn(2+)</name>
        <dbReference type="ChEBI" id="CHEBI:29105"/>
    </ligand>
</feature>
<organism evidence="5 6">
    <name type="scientific">Goodfellowiella coeruleoviolacea</name>
    <dbReference type="NCBI Taxonomy" id="334858"/>
    <lineage>
        <taxon>Bacteria</taxon>
        <taxon>Bacillati</taxon>
        <taxon>Actinomycetota</taxon>
        <taxon>Actinomycetes</taxon>
        <taxon>Pseudonocardiales</taxon>
        <taxon>Pseudonocardiaceae</taxon>
        <taxon>Goodfellowiella</taxon>
    </lineage>
</organism>
<sequence length="466" mass="49111">MEAENHGLPEESGVIPEQSTAEQNISGTSSAEEHDEGGATTESSAARIYLPPVRAKLPLRTAVAVRAAKITSRLSRSLGFGAGGMIGGRVALKLDPLALGRLCAGRRVALVTGTNGKTTTTLMLSTAVAALGRVASNHSGANMPDGLVSALASQPAAPIAVLEVDEGYFPAVAQQVRPEVVVLLNLSRDQLDRVGEVRGVERALRTVVTDLADCTVVANCDDVMMTSAAFDAPSVIWVSTGIGWHADSASCPRCGSPVVRDEIRWHCDCGLRRPEPDWAASRGELVVPGRPGPERLTLELALPGAVNEANAAMATAAANAMGAAVAESVARLRALRNVAGRYRVIERTGHTARLLLAKNPAGWTETLTMLDGTDSPVVVAVNGREADGRDLSWLWDVPFERLHGRPVIAAGERATDLAVRLTYAEVDHVVVPDSLRAIDLAQTGPVEVIANYTAFRDLNVKASHAH</sequence>
<dbReference type="GO" id="GO:0008360">
    <property type="term" value="P:regulation of cell shape"/>
    <property type="evidence" value="ECO:0007669"/>
    <property type="project" value="UniProtKB-KW"/>
</dbReference>
<feature type="domain" description="Lipid II isoglutaminyl synthase (glutamine-hydrolyzing) subunit MurT C-terminal" evidence="4">
    <location>
        <begin position="356"/>
        <end position="454"/>
    </location>
</feature>
<dbReference type="InterPro" id="IPR036565">
    <property type="entry name" value="Mur-like_cat_sf"/>
</dbReference>
<dbReference type="EMBL" id="JAMTCK010000004">
    <property type="protein sequence ID" value="MCP2164942.1"/>
    <property type="molecule type" value="Genomic_DNA"/>
</dbReference>
<dbReference type="EC" id="6.3.5.13" evidence="1"/>